<dbReference type="RefSeq" id="WP_156337596.1">
    <property type="nucleotide sequence ID" value="NZ_CYXV01000014.1"/>
</dbReference>
<organism evidence="1 2">
    <name type="scientific">Roseburia faecis</name>
    <dbReference type="NCBI Taxonomy" id="301302"/>
    <lineage>
        <taxon>Bacteria</taxon>
        <taxon>Bacillati</taxon>
        <taxon>Bacillota</taxon>
        <taxon>Clostridia</taxon>
        <taxon>Lachnospirales</taxon>
        <taxon>Lachnospiraceae</taxon>
        <taxon>Roseburia</taxon>
    </lineage>
</organism>
<protein>
    <submittedName>
        <fullName evidence="1">Phage-related protein</fullName>
    </submittedName>
</protein>
<gene>
    <name evidence="1" type="ORF">ERS852420_02953</name>
</gene>
<reference evidence="1 2" key="1">
    <citation type="submission" date="2015-09" db="EMBL/GenBank/DDBJ databases">
        <authorList>
            <consortium name="Pathogen Informatics"/>
        </authorList>
    </citation>
    <scope>NUCLEOTIDE SEQUENCE [LARGE SCALE GENOMIC DNA]</scope>
    <source>
        <strain evidence="1 2">2789STDY5608863</strain>
    </source>
</reference>
<proteinExistence type="predicted"/>
<name>A0A173UI54_9FIRM</name>
<evidence type="ECO:0000313" key="2">
    <source>
        <dbReference type="Proteomes" id="UP000095495"/>
    </source>
</evidence>
<sequence>MELETLEVKIQAQARQANGQIDALITRLGKLSSSLQSIDSSGINRLSTGVNRLSNSMSAMRSVDSRSFSTLARNIKTLSNIDTGKINAAAGAMRQISKSVSSFSGMSKSVQGLSELAGGIKQLGYTSSTKAIENIPKLAVAMRQLMSELSKAPSVSRNIIDMTNALAKLSRTGGAAGTAAKSITSSFSGFSSSASVVAKKSFSLASAIGKVYATYWALFRGFRLLGDAIDISSSLTEVENVVRQTFGQYESLINNFAKTSIEKFGMSELSAKQFASRFQAMGTALDIPQGKMAKMSIRLTELAGDMASFYDVSQEDIAKSLQSVFSGTTAPMRRYGIDLTQATLKEWALKQGLDANISSMTQAEKAMLRYQYVLAHTTNITGDFARTADKRNFCFMCRAA</sequence>
<accession>A0A173UI54</accession>
<dbReference type="AlphaFoldDB" id="A0A173UI54"/>
<evidence type="ECO:0000313" key="1">
    <source>
        <dbReference type="EMBL" id="CUN13745.1"/>
    </source>
</evidence>
<dbReference type="EMBL" id="CYXV01000014">
    <property type="protein sequence ID" value="CUN13745.1"/>
    <property type="molecule type" value="Genomic_DNA"/>
</dbReference>
<dbReference type="Proteomes" id="UP000095495">
    <property type="component" value="Unassembled WGS sequence"/>
</dbReference>